<evidence type="ECO:0000313" key="3">
    <source>
        <dbReference type="EMBL" id="TQS45139.1"/>
    </source>
</evidence>
<evidence type="ECO:0000256" key="2">
    <source>
        <dbReference type="SAM" id="MobiDB-lite"/>
    </source>
</evidence>
<accession>A0A545AUX3</accession>
<organism evidence="3 4">
    <name type="scientific">Cryptosporangium phraense</name>
    <dbReference type="NCBI Taxonomy" id="2593070"/>
    <lineage>
        <taxon>Bacteria</taxon>
        <taxon>Bacillati</taxon>
        <taxon>Actinomycetota</taxon>
        <taxon>Actinomycetes</taxon>
        <taxon>Cryptosporangiales</taxon>
        <taxon>Cryptosporangiaceae</taxon>
        <taxon>Cryptosporangium</taxon>
    </lineage>
</organism>
<keyword evidence="1" id="KW-0175">Coiled coil</keyword>
<gene>
    <name evidence="3" type="ORF">FL583_11640</name>
</gene>
<dbReference type="OrthoDB" id="4773646at2"/>
<dbReference type="RefSeq" id="WP_142704589.1">
    <property type="nucleotide sequence ID" value="NZ_VIRS01000006.1"/>
</dbReference>
<proteinExistence type="predicted"/>
<evidence type="ECO:0000313" key="4">
    <source>
        <dbReference type="Proteomes" id="UP000317982"/>
    </source>
</evidence>
<protein>
    <submittedName>
        <fullName evidence="3">Uncharacterized protein</fullName>
    </submittedName>
</protein>
<dbReference type="AlphaFoldDB" id="A0A545AUX3"/>
<reference evidence="3 4" key="1">
    <citation type="submission" date="2019-07" db="EMBL/GenBank/DDBJ databases">
        <title>Cryptosporangium phraense sp. nov., isolated from plant litter.</title>
        <authorList>
            <person name="Suriyachadkun C."/>
        </authorList>
    </citation>
    <scope>NUCLEOTIDE SEQUENCE [LARGE SCALE GENOMIC DNA]</scope>
    <source>
        <strain evidence="3 4">A-T 5661</strain>
    </source>
</reference>
<dbReference type="InterPro" id="IPR027417">
    <property type="entry name" value="P-loop_NTPase"/>
</dbReference>
<sequence length="672" mass="72581">MDDVEAVLAKHRVTASAAIPSPAYLCFTRLRFSGTKVLTGVTADGIKVERDAVTRVPFNFDWTLSTGLHGIGSDENLRGKSSTIKVFMWALRGRCDLKNEVRQWIDHVEAELVIDTVAYQVMFDVDHARNHAPTGTLTRVKPGDAALTVGVFEDDDQFEEVMGSAMMAALRLPPIAGQQEGRRTQHTWPTYAGALLVRGDNLQFLLGDVQWAGLPSRLLSLFVGSEWAAARAEAKTALTVAEAELARLESAASQHASAMSVAHAEALRALEAARTRVELLSATTVDISAVTRAVSRLSELNTQMANTSRLLRAAQATLTLASSQYTEEMKRRLRDQEDAQAIRFFQKLRPTVCPRCATPVTAERFAEESAGHSCSVCTTDLASDAHTSHLVEGDSALHPEQTEPGPVAGRGELDDAAELDEPVNSVEALITARNNAQAETRRLQGQLTAVETEIASLSAELDANQAAQAAVAERRDAELALARAQGAADALKPQAGPVGPDTAMMDAIRQDIEVLKAAEKLTADWVTRAQSTWLAELSEDVTTLAREFGFSNLTRVEVNGGARMRVTQGGGTNNYGACERGEQLRLKLATAVALIRQGRSRGVGRHPGLLFVDSPGAEEVAEDDFDSMIEALHRAAEAADIQVFVGTRHTAELANLLGEDRCRLGHGTHFVW</sequence>
<dbReference type="Proteomes" id="UP000317982">
    <property type="component" value="Unassembled WGS sequence"/>
</dbReference>
<comment type="caution">
    <text evidence="3">The sequence shown here is derived from an EMBL/GenBank/DDBJ whole genome shotgun (WGS) entry which is preliminary data.</text>
</comment>
<name>A0A545AUX3_9ACTN</name>
<evidence type="ECO:0000256" key="1">
    <source>
        <dbReference type="SAM" id="Coils"/>
    </source>
</evidence>
<keyword evidence="4" id="KW-1185">Reference proteome</keyword>
<feature type="region of interest" description="Disordered" evidence="2">
    <location>
        <begin position="392"/>
        <end position="412"/>
    </location>
</feature>
<feature type="compositionally biased region" description="Basic and acidic residues" evidence="2">
    <location>
        <begin position="392"/>
        <end position="401"/>
    </location>
</feature>
<dbReference type="Gene3D" id="3.40.50.300">
    <property type="entry name" value="P-loop containing nucleotide triphosphate hydrolases"/>
    <property type="match status" value="1"/>
</dbReference>
<feature type="coiled-coil region" evidence="1">
    <location>
        <begin position="433"/>
        <end position="467"/>
    </location>
</feature>
<dbReference type="EMBL" id="VIRS01000006">
    <property type="protein sequence ID" value="TQS45139.1"/>
    <property type="molecule type" value="Genomic_DNA"/>
</dbReference>
<dbReference type="InParanoid" id="A0A545AUX3"/>